<evidence type="ECO:0000256" key="1">
    <source>
        <dbReference type="ARBA" id="ARBA00001917"/>
    </source>
</evidence>
<name>A0ABX0EAB0_9ACTN</name>
<evidence type="ECO:0000259" key="4">
    <source>
        <dbReference type="SMART" id="SM00903"/>
    </source>
</evidence>
<dbReference type="SMART" id="SM00903">
    <property type="entry name" value="Flavin_Reduct"/>
    <property type="match status" value="1"/>
</dbReference>
<sequence length="202" mass="21707">MNQNSDHSWKKLTSTVGLITNLDQRGVNVMSAEWSYFVNKNPLYVSVVLSPQADTRAALESSGESGLTLRSAGQAALVDFAGSFSTAEVDKSAGELIDFGQPVTTATPWVQGGVPALECELRQTVDLPGHRVYIAEAVATHRPAEDCLPLVKHGGMFQTGDPAQRVSVVAAAPAGPHRDRPRRASVGGVRRLPRRFSPADFW</sequence>
<keyword evidence="2" id="KW-0285">Flavoprotein</keyword>
<evidence type="ECO:0000313" key="6">
    <source>
        <dbReference type="Proteomes" id="UP001518140"/>
    </source>
</evidence>
<dbReference type="PANTHER" id="PTHR43567:SF1">
    <property type="entry name" value="FLAVOREDOXIN"/>
    <property type="match status" value="1"/>
</dbReference>
<comment type="similarity">
    <text evidence="3">Belongs to the flavoredoxin family.</text>
</comment>
<dbReference type="Proteomes" id="UP001518140">
    <property type="component" value="Unassembled WGS sequence"/>
</dbReference>
<evidence type="ECO:0000256" key="3">
    <source>
        <dbReference type="ARBA" id="ARBA00038054"/>
    </source>
</evidence>
<comment type="caution">
    <text evidence="5">The sequence shown here is derived from an EMBL/GenBank/DDBJ whole genome shotgun (WGS) entry which is preliminary data.</text>
</comment>
<accession>A0ABX0EAB0</accession>
<comment type="cofactor">
    <cofactor evidence="1">
        <name>FMN</name>
        <dbReference type="ChEBI" id="CHEBI:58210"/>
    </cofactor>
</comment>
<reference evidence="5 6" key="1">
    <citation type="submission" date="2020-02" db="EMBL/GenBank/DDBJ databases">
        <title>Whole-genome analyses of novel actinobacteria.</title>
        <authorList>
            <person name="Sahin N."/>
            <person name="Tokatli A."/>
        </authorList>
    </citation>
    <scope>NUCLEOTIDE SEQUENCE [LARGE SCALE GENOMIC DNA]</scope>
    <source>
        <strain evidence="5 6">YC419</strain>
    </source>
</reference>
<keyword evidence="6" id="KW-1185">Reference proteome</keyword>
<dbReference type="SUPFAM" id="SSF50475">
    <property type="entry name" value="FMN-binding split barrel"/>
    <property type="match status" value="1"/>
</dbReference>
<dbReference type="EMBL" id="JAAKZX010000314">
    <property type="protein sequence ID" value="NGO48947.1"/>
    <property type="molecule type" value="Genomic_DNA"/>
</dbReference>
<dbReference type="Pfam" id="PF01613">
    <property type="entry name" value="Flavin_Reduct"/>
    <property type="match status" value="1"/>
</dbReference>
<dbReference type="InterPro" id="IPR052174">
    <property type="entry name" value="Flavoredoxin"/>
</dbReference>
<evidence type="ECO:0000256" key="2">
    <source>
        <dbReference type="ARBA" id="ARBA00022630"/>
    </source>
</evidence>
<protein>
    <recommendedName>
        <fullName evidence="4">Flavin reductase like domain-containing protein</fullName>
    </recommendedName>
</protein>
<proteinExistence type="inferred from homology"/>
<feature type="domain" description="Flavin reductase like" evidence="4">
    <location>
        <begin position="12"/>
        <end position="159"/>
    </location>
</feature>
<dbReference type="PANTHER" id="PTHR43567">
    <property type="entry name" value="FLAVOREDOXIN-RELATED-RELATED"/>
    <property type="match status" value="1"/>
</dbReference>
<dbReference type="InterPro" id="IPR002563">
    <property type="entry name" value="Flavin_Rdtase-like_dom"/>
</dbReference>
<dbReference type="InterPro" id="IPR012349">
    <property type="entry name" value="Split_barrel_FMN-bd"/>
</dbReference>
<dbReference type="Gene3D" id="2.30.110.10">
    <property type="entry name" value="Electron Transport, Fmn-binding Protein, Chain A"/>
    <property type="match status" value="1"/>
</dbReference>
<gene>
    <name evidence="5" type="ORF">G6048_45025</name>
</gene>
<evidence type="ECO:0000313" key="5">
    <source>
        <dbReference type="EMBL" id="NGO48947.1"/>
    </source>
</evidence>
<organism evidence="5 6">
    <name type="scientific">Streptomyces ureilyticus</name>
    <dbReference type="NCBI Taxonomy" id="1775131"/>
    <lineage>
        <taxon>Bacteria</taxon>
        <taxon>Bacillati</taxon>
        <taxon>Actinomycetota</taxon>
        <taxon>Actinomycetes</taxon>
        <taxon>Kitasatosporales</taxon>
        <taxon>Streptomycetaceae</taxon>
        <taxon>Streptomyces</taxon>
    </lineage>
</organism>